<evidence type="ECO:0000259" key="5">
    <source>
        <dbReference type="PROSITE" id="PS50995"/>
    </source>
</evidence>
<dbReference type="eggNOG" id="COG1846">
    <property type="taxonomic scope" value="Bacteria"/>
</dbReference>
<evidence type="ECO:0000256" key="1">
    <source>
        <dbReference type="ARBA" id="ARBA00023015"/>
    </source>
</evidence>
<dbReference type="AlphaFoldDB" id="A0A081BGF8"/>
<keyword evidence="1" id="KW-0805">Transcription regulation</keyword>
<dbReference type="SMART" id="SM00529">
    <property type="entry name" value="HTH_DTXR"/>
    <property type="match status" value="1"/>
</dbReference>
<protein>
    <submittedName>
        <fullName evidence="6">Putative MarR family transcriptional regulator</fullName>
    </submittedName>
</protein>
<reference evidence="6" key="1">
    <citation type="journal article" date="2014" name="Genome Announc.">
        <title>Draft Genome Sequence of Lactobacillus oryzae Strain SG293T.</title>
        <authorList>
            <person name="Tanizawa Y."/>
            <person name="Fujisawa T."/>
            <person name="Mochizuki T."/>
            <person name="Kaminuma E."/>
            <person name="Nakamura Y."/>
            <person name="Tohno M."/>
        </authorList>
    </citation>
    <scope>NUCLEOTIDE SEQUENCE [LARGE SCALE GENOMIC DNA]</scope>
    <source>
        <strain evidence="6">SG293</strain>
    </source>
</reference>
<evidence type="ECO:0000313" key="7">
    <source>
        <dbReference type="Proteomes" id="UP000028700"/>
    </source>
</evidence>
<dbReference type="InterPro" id="IPR000835">
    <property type="entry name" value="HTH_MarR-typ"/>
</dbReference>
<keyword evidence="2" id="KW-0238">DNA-binding</keyword>
<organism evidence="6 7">
    <name type="scientific">Secundilactobacillus oryzae JCM 18671</name>
    <dbReference type="NCBI Taxonomy" id="1291743"/>
    <lineage>
        <taxon>Bacteria</taxon>
        <taxon>Bacillati</taxon>
        <taxon>Bacillota</taxon>
        <taxon>Bacilli</taxon>
        <taxon>Lactobacillales</taxon>
        <taxon>Lactobacillaceae</taxon>
        <taxon>Secundilactobacillus</taxon>
    </lineage>
</organism>
<dbReference type="STRING" id="1291743.LOSG293_020640"/>
<dbReference type="CDD" id="cd00090">
    <property type="entry name" value="HTH_ARSR"/>
    <property type="match status" value="1"/>
</dbReference>
<dbReference type="InterPro" id="IPR036388">
    <property type="entry name" value="WH-like_DNA-bd_sf"/>
</dbReference>
<dbReference type="PRINTS" id="PR00598">
    <property type="entry name" value="HTHMARR"/>
</dbReference>
<evidence type="ECO:0000256" key="2">
    <source>
        <dbReference type="ARBA" id="ARBA00023125"/>
    </source>
</evidence>
<dbReference type="PANTHER" id="PTHR42756:SF1">
    <property type="entry name" value="TRANSCRIPTIONAL REPRESSOR OF EMRAB OPERON"/>
    <property type="match status" value="1"/>
</dbReference>
<dbReference type="SMART" id="SM00347">
    <property type="entry name" value="HTH_MARR"/>
    <property type="match status" value="1"/>
</dbReference>
<evidence type="ECO:0000256" key="4">
    <source>
        <dbReference type="SAM" id="MobiDB-lite"/>
    </source>
</evidence>
<dbReference type="PROSITE" id="PS50995">
    <property type="entry name" value="HTH_MARR_2"/>
    <property type="match status" value="1"/>
</dbReference>
<keyword evidence="7" id="KW-1185">Reference proteome</keyword>
<dbReference type="GO" id="GO:0003677">
    <property type="term" value="F:DNA binding"/>
    <property type="evidence" value="ECO:0007669"/>
    <property type="project" value="UniProtKB-KW"/>
</dbReference>
<accession>A0A081BGF8</accession>
<keyword evidence="3" id="KW-0804">Transcription</keyword>
<sequence length="194" mass="22352">MSDQTSRLMDLFSKLMMQPFFIGSIRRNEYVHRQGDLQTGRGRERFLKLLSNQDGLTNSEIVELLDIRPSSVSAMVKRLEESGIVERRPLASDGRKSAVYLTEKGKKLLDSASQNHDEISELFFDSLTSEEQAQLRDLLSKLLDRMAEFQMPEGKAKMMKFMRHGHPFFPGGPRGFNHGDWHQDPFQQDEFNGK</sequence>
<dbReference type="OrthoDB" id="3242809at2"/>
<feature type="domain" description="HTH marR-type" evidence="5">
    <location>
        <begin position="1"/>
        <end position="144"/>
    </location>
</feature>
<comment type="caution">
    <text evidence="6">The sequence shown here is derived from an EMBL/GenBank/DDBJ whole genome shotgun (WGS) entry which is preliminary data.</text>
</comment>
<dbReference type="EMBL" id="BBJM01000002">
    <property type="protein sequence ID" value="GAK47126.1"/>
    <property type="molecule type" value="Genomic_DNA"/>
</dbReference>
<evidence type="ECO:0000313" key="6">
    <source>
        <dbReference type="EMBL" id="GAK47126.1"/>
    </source>
</evidence>
<dbReference type="Pfam" id="PF01047">
    <property type="entry name" value="MarR"/>
    <property type="match status" value="1"/>
</dbReference>
<dbReference type="Gene3D" id="1.10.10.10">
    <property type="entry name" value="Winged helix-like DNA-binding domain superfamily/Winged helix DNA-binding domain"/>
    <property type="match status" value="1"/>
</dbReference>
<dbReference type="SUPFAM" id="SSF46785">
    <property type="entry name" value="Winged helix' DNA-binding domain"/>
    <property type="match status" value="1"/>
</dbReference>
<dbReference type="InterPro" id="IPR011991">
    <property type="entry name" value="ArsR-like_HTH"/>
</dbReference>
<name>A0A081BGF8_9LACO</name>
<dbReference type="PANTHER" id="PTHR42756">
    <property type="entry name" value="TRANSCRIPTIONAL REGULATOR, MARR"/>
    <property type="match status" value="1"/>
</dbReference>
<dbReference type="InterPro" id="IPR022689">
    <property type="entry name" value="Iron_dep_repressor"/>
</dbReference>
<dbReference type="GO" id="GO:0003700">
    <property type="term" value="F:DNA-binding transcription factor activity"/>
    <property type="evidence" value="ECO:0007669"/>
    <property type="project" value="InterPro"/>
</dbReference>
<dbReference type="InterPro" id="IPR036390">
    <property type="entry name" value="WH_DNA-bd_sf"/>
</dbReference>
<proteinExistence type="predicted"/>
<gene>
    <name evidence="6" type="ORF">LOSG293_020640</name>
</gene>
<dbReference type="GO" id="GO:0046914">
    <property type="term" value="F:transition metal ion binding"/>
    <property type="evidence" value="ECO:0007669"/>
    <property type="project" value="InterPro"/>
</dbReference>
<dbReference type="RefSeq" id="WP_051907147.1">
    <property type="nucleotide sequence ID" value="NZ_BBAZ01000012.1"/>
</dbReference>
<feature type="compositionally biased region" description="Polar residues" evidence="4">
    <location>
        <begin position="185"/>
        <end position="194"/>
    </location>
</feature>
<dbReference type="Proteomes" id="UP000028700">
    <property type="component" value="Unassembled WGS sequence"/>
</dbReference>
<feature type="region of interest" description="Disordered" evidence="4">
    <location>
        <begin position="174"/>
        <end position="194"/>
    </location>
</feature>
<evidence type="ECO:0000256" key="3">
    <source>
        <dbReference type="ARBA" id="ARBA00023163"/>
    </source>
</evidence>